<reference evidence="1 2" key="1">
    <citation type="submission" date="2017-05" db="EMBL/GenBank/DDBJ databases">
        <title>The draft genome sequence of Idiomarina salinarum WNB302.</title>
        <authorList>
            <person name="Sun Y."/>
            <person name="Chen B."/>
            <person name="Du Z."/>
        </authorList>
    </citation>
    <scope>NUCLEOTIDE SEQUENCE [LARGE SCALE GENOMIC DNA]</scope>
    <source>
        <strain evidence="1 2">WNB302</strain>
    </source>
</reference>
<dbReference type="Proteomes" id="UP000216840">
    <property type="component" value="Unassembled WGS sequence"/>
</dbReference>
<comment type="caution">
    <text evidence="1">The sequence shown here is derived from an EMBL/GenBank/DDBJ whole genome shotgun (WGS) entry which is preliminary data.</text>
</comment>
<sequence length="238" mass="27267">MVICASCKRSKEKEARFILDNFATLEFIIFEQPGKSLLLPDIKLVNIQDTLGTVIGKNPRRYEYLLKNRINVDSFLKVLTDTTKAKAVNSSFLNNNEFQGYFYSTFYDDEGNQGSFREEELMKIGSKFFLAEKMGHQFRTRICVGINGLDEVEYPYKDYTLLEALVYEALFERLTQENAEEPTLLQNLDAYSSKAISSLDETVMDSLDFVRASAFDAMENDDDLKTHLLGYIALKVVD</sequence>
<keyword evidence="2" id="KW-1185">Reference proteome</keyword>
<protein>
    <submittedName>
        <fullName evidence="1">Uncharacterized protein</fullName>
    </submittedName>
</protein>
<evidence type="ECO:0000313" key="2">
    <source>
        <dbReference type="Proteomes" id="UP000216840"/>
    </source>
</evidence>
<accession>A0A265UTJ3</accession>
<proteinExistence type="predicted"/>
<name>A0A265UTJ3_9FLAO</name>
<organism evidence="1 2">
    <name type="scientific">Winogradskyella aurantia</name>
    <dbReference type="NCBI Taxonomy" id="1915063"/>
    <lineage>
        <taxon>Bacteria</taxon>
        <taxon>Pseudomonadati</taxon>
        <taxon>Bacteroidota</taxon>
        <taxon>Flavobacteriia</taxon>
        <taxon>Flavobacteriales</taxon>
        <taxon>Flavobacteriaceae</taxon>
        <taxon>Winogradskyella</taxon>
    </lineage>
</organism>
<gene>
    <name evidence="1" type="ORF">CA834_09100</name>
</gene>
<evidence type="ECO:0000313" key="1">
    <source>
        <dbReference type="EMBL" id="OZV68616.1"/>
    </source>
</evidence>
<dbReference type="EMBL" id="NGJN01000004">
    <property type="protein sequence ID" value="OZV68616.1"/>
    <property type="molecule type" value="Genomic_DNA"/>
</dbReference>
<dbReference type="AlphaFoldDB" id="A0A265UTJ3"/>